<evidence type="ECO:0000313" key="4">
    <source>
        <dbReference type="Proteomes" id="UP000677228"/>
    </source>
</evidence>
<proteinExistence type="predicted"/>
<reference evidence="2" key="1">
    <citation type="submission" date="2021-02" db="EMBL/GenBank/DDBJ databases">
        <authorList>
            <person name="Nowell W R."/>
        </authorList>
    </citation>
    <scope>NUCLEOTIDE SEQUENCE</scope>
</reference>
<evidence type="ECO:0000313" key="2">
    <source>
        <dbReference type="EMBL" id="CAF1020754.1"/>
    </source>
</evidence>
<organism evidence="2 4">
    <name type="scientific">Didymodactylos carnosus</name>
    <dbReference type="NCBI Taxonomy" id="1234261"/>
    <lineage>
        <taxon>Eukaryota</taxon>
        <taxon>Metazoa</taxon>
        <taxon>Spiralia</taxon>
        <taxon>Gnathifera</taxon>
        <taxon>Rotifera</taxon>
        <taxon>Eurotatoria</taxon>
        <taxon>Bdelloidea</taxon>
        <taxon>Philodinida</taxon>
        <taxon>Philodinidae</taxon>
        <taxon>Didymodactylos</taxon>
    </lineage>
</organism>
<gene>
    <name evidence="2" type="ORF">OVA965_LOCUS15493</name>
    <name evidence="3" type="ORF">TMI583_LOCUS15494</name>
</gene>
<feature type="region of interest" description="Disordered" evidence="1">
    <location>
        <begin position="1"/>
        <end position="71"/>
    </location>
</feature>
<name>A0A8S2DWG9_9BILA</name>
<dbReference type="AlphaFoldDB" id="A0A8S2DWG9"/>
<sequence>MLDEARGDDEVCVTPEIDDGRGGDGAESLRGDPREVDFSKLDEAGSLRGDPREEAKDSPSPTSGRVSPCTF</sequence>
<accession>A0A8S2DWG9</accession>
<feature type="compositionally biased region" description="Basic and acidic residues" evidence="1">
    <location>
        <begin position="18"/>
        <end position="57"/>
    </location>
</feature>
<evidence type="ECO:0000256" key="1">
    <source>
        <dbReference type="SAM" id="MobiDB-lite"/>
    </source>
</evidence>
<feature type="compositionally biased region" description="Polar residues" evidence="1">
    <location>
        <begin position="59"/>
        <end position="71"/>
    </location>
</feature>
<protein>
    <submittedName>
        <fullName evidence="2">Uncharacterized protein</fullName>
    </submittedName>
</protein>
<dbReference type="EMBL" id="CAJNOK010006981">
    <property type="protein sequence ID" value="CAF1020754.1"/>
    <property type="molecule type" value="Genomic_DNA"/>
</dbReference>
<comment type="caution">
    <text evidence="2">The sequence shown here is derived from an EMBL/GenBank/DDBJ whole genome shotgun (WGS) entry which is preliminary data.</text>
</comment>
<dbReference type="Proteomes" id="UP000682733">
    <property type="component" value="Unassembled WGS sequence"/>
</dbReference>
<evidence type="ECO:0000313" key="3">
    <source>
        <dbReference type="EMBL" id="CAF3789277.1"/>
    </source>
</evidence>
<dbReference type="EMBL" id="CAJOBA010006990">
    <property type="protein sequence ID" value="CAF3789277.1"/>
    <property type="molecule type" value="Genomic_DNA"/>
</dbReference>
<dbReference type="Proteomes" id="UP000677228">
    <property type="component" value="Unassembled WGS sequence"/>
</dbReference>